<name>A0AAV5LA20_9ROSI</name>
<feature type="region of interest" description="Disordered" evidence="1">
    <location>
        <begin position="39"/>
        <end position="59"/>
    </location>
</feature>
<accession>A0AAV5LA20</accession>
<evidence type="ECO:0000313" key="3">
    <source>
        <dbReference type="Proteomes" id="UP001054252"/>
    </source>
</evidence>
<dbReference type="Proteomes" id="UP001054252">
    <property type="component" value="Unassembled WGS sequence"/>
</dbReference>
<sequence>MALQIHTPSSPHKPYRRYLPYTPFFVLTKSRFAVKTQKPIVDSEPVAEPPPPKKVAAPG</sequence>
<evidence type="ECO:0000256" key="1">
    <source>
        <dbReference type="SAM" id="MobiDB-lite"/>
    </source>
</evidence>
<comment type="caution">
    <text evidence="2">The sequence shown here is derived from an EMBL/GenBank/DDBJ whole genome shotgun (WGS) entry which is preliminary data.</text>
</comment>
<reference evidence="2 3" key="1">
    <citation type="journal article" date="2021" name="Commun. Biol.">
        <title>The genome of Shorea leprosula (Dipterocarpaceae) highlights the ecological relevance of drought in aseasonal tropical rainforests.</title>
        <authorList>
            <person name="Ng K.K.S."/>
            <person name="Kobayashi M.J."/>
            <person name="Fawcett J.A."/>
            <person name="Hatakeyama M."/>
            <person name="Paape T."/>
            <person name="Ng C.H."/>
            <person name="Ang C.C."/>
            <person name="Tnah L.H."/>
            <person name="Lee C.T."/>
            <person name="Nishiyama T."/>
            <person name="Sese J."/>
            <person name="O'Brien M.J."/>
            <person name="Copetti D."/>
            <person name="Mohd Noor M.I."/>
            <person name="Ong R.C."/>
            <person name="Putra M."/>
            <person name="Sireger I.Z."/>
            <person name="Indrioko S."/>
            <person name="Kosugi Y."/>
            <person name="Izuno A."/>
            <person name="Isagi Y."/>
            <person name="Lee S.L."/>
            <person name="Shimizu K.K."/>
        </authorList>
    </citation>
    <scope>NUCLEOTIDE SEQUENCE [LARGE SCALE GENOMIC DNA]</scope>
    <source>
        <strain evidence="2">214</strain>
    </source>
</reference>
<protein>
    <submittedName>
        <fullName evidence="2">Uncharacterized protein</fullName>
    </submittedName>
</protein>
<organism evidence="2 3">
    <name type="scientific">Rubroshorea leprosula</name>
    <dbReference type="NCBI Taxonomy" id="152421"/>
    <lineage>
        <taxon>Eukaryota</taxon>
        <taxon>Viridiplantae</taxon>
        <taxon>Streptophyta</taxon>
        <taxon>Embryophyta</taxon>
        <taxon>Tracheophyta</taxon>
        <taxon>Spermatophyta</taxon>
        <taxon>Magnoliopsida</taxon>
        <taxon>eudicotyledons</taxon>
        <taxon>Gunneridae</taxon>
        <taxon>Pentapetalae</taxon>
        <taxon>rosids</taxon>
        <taxon>malvids</taxon>
        <taxon>Malvales</taxon>
        <taxon>Dipterocarpaceae</taxon>
        <taxon>Rubroshorea</taxon>
    </lineage>
</organism>
<evidence type="ECO:0000313" key="2">
    <source>
        <dbReference type="EMBL" id="GKV33761.1"/>
    </source>
</evidence>
<proteinExistence type="predicted"/>
<dbReference type="AlphaFoldDB" id="A0AAV5LA20"/>
<gene>
    <name evidence="2" type="ORF">SLEP1_g42222</name>
</gene>
<dbReference type="EMBL" id="BPVZ01000102">
    <property type="protein sequence ID" value="GKV33761.1"/>
    <property type="molecule type" value="Genomic_DNA"/>
</dbReference>
<keyword evidence="3" id="KW-1185">Reference proteome</keyword>